<accession>A0A6C0UXG9</accession>
<dbReference type="RefSeq" id="WP_163489361.1">
    <property type="nucleotide sequence ID" value="NZ_CP048738.1"/>
</dbReference>
<dbReference type="EMBL" id="CP048738">
    <property type="protein sequence ID" value="QIB79091.1"/>
    <property type="molecule type" value="Genomic_DNA"/>
</dbReference>
<proteinExistence type="predicted"/>
<reference evidence="1 2" key="1">
    <citation type="submission" date="2020-02" db="EMBL/GenBank/DDBJ databases">
        <title>Whole genome sequence of Haloferax alexandrinus pws1.</title>
        <authorList>
            <person name="Verma D.K."/>
            <person name="Gopal K."/>
            <person name="Prasad E.S."/>
        </authorList>
    </citation>
    <scope>NUCLEOTIDE SEQUENCE [LARGE SCALE GENOMIC DNA]</scope>
    <source>
        <strain evidence="2">wsp1</strain>
    </source>
</reference>
<dbReference type="AlphaFoldDB" id="A0A6C0UXG9"/>
<gene>
    <name evidence="1" type="ORF">G3A49_13530</name>
</gene>
<dbReference type="KEGG" id="hale:G3A49_13530"/>
<name>A0A6C0UXG9_HALVO</name>
<organism evidence="1 2">
    <name type="scientific">Haloferax volcanii</name>
    <name type="common">Halobacterium volcanii</name>
    <dbReference type="NCBI Taxonomy" id="2246"/>
    <lineage>
        <taxon>Archaea</taxon>
        <taxon>Methanobacteriati</taxon>
        <taxon>Methanobacteriota</taxon>
        <taxon>Stenosarchaea group</taxon>
        <taxon>Halobacteria</taxon>
        <taxon>Halobacteriales</taxon>
        <taxon>Haloferacaceae</taxon>
        <taxon>Haloferax</taxon>
    </lineage>
</organism>
<protein>
    <submittedName>
        <fullName evidence="1">Uncharacterized protein</fullName>
    </submittedName>
</protein>
<sequence length="369" mass="42576">MSDVHELLETLRQKREEQQRLVEFRWCERIREAGHLYQETEDVSQVVEDLGLDEDRAREALKLFQLIYSYPLDVASTRGYMAGTRFFVQENSIDEVAEEGDWSVEAAEDYVREFVGALYQEHDLSSIELKDPPREFTGGVPAEKLAETINRVDWEPINKGMQRLERTLQGVLADIDFGDIIASIREHYLEVQQALENGIQNFDNPENYEIDEVEIDTRAQQVGVESVASLLKDLEESDEAELDDYIGRIDRGLEAYLNEEFMLPCFIFISVQDGLMDILCSDQGKTPDGNGYYTSSQKRQALKEAYEEIDHGYYGVDADKIEANLEDFWDHRNAIMHGSLTAYFDENISTISLLFLMFTLYTILEVVYE</sequence>
<evidence type="ECO:0000313" key="1">
    <source>
        <dbReference type="EMBL" id="QIB79091.1"/>
    </source>
</evidence>
<evidence type="ECO:0000313" key="2">
    <source>
        <dbReference type="Proteomes" id="UP000465667"/>
    </source>
</evidence>
<dbReference type="Proteomes" id="UP000465667">
    <property type="component" value="Chromosome"/>
</dbReference>
<dbReference type="GeneID" id="44084449"/>